<evidence type="ECO:0000259" key="3">
    <source>
        <dbReference type="PROSITE" id="PS50048"/>
    </source>
</evidence>
<feature type="compositionally biased region" description="Polar residues" evidence="2">
    <location>
        <begin position="47"/>
        <end position="86"/>
    </location>
</feature>
<evidence type="ECO:0000313" key="5">
    <source>
        <dbReference type="Proteomes" id="UP000799423"/>
    </source>
</evidence>
<dbReference type="Pfam" id="PF11951">
    <property type="entry name" value="Fungal_trans_2"/>
    <property type="match status" value="1"/>
</dbReference>
<accession>A0A6A7B7N3</accession>
<keyword evidence="5" id="KW-1185">Reference proteome</keyword>
<dbReference type="AlphaFoldDB" id="A0A6A7B7N3"/>
<dbReference type="SMART" id="SM00066">
    <property type="entry name" value="GAL4"/>
    <property type="match status" value="1"/>
</dbReference>
<dbReference type="PANTHER" id="PTHR47784">
    <property type="entry name" value="STEROL UPTAKE CONTROL PROTEIN 2"/>
    <property type="match status" value="1"/>
</dbReference>
<feature type="domain" description="Zn(2)-C6 fungal-type" evidence="3">
    <location>
        <begin position="12"/>
        <end position="41"/>
    </location>
</feature>
<sequence length="374" mass="41529">MARLGSKKSRTGCIQCKARRVKCDENRPCGACTRYRVGCSLLGHAASTRSDTTSQPSRAIRTASVSTEGTGSRSAHVNAQSTSPESWSPYVPHHMSPPNALADGTTGQWMEDLELMHHYTAHAHLTMPGSEHTKQIWGYAVPQEAFKFPFLMHCMLAFSANHLAHINPSRMAHYHLLASTHQSAALTRLNTALGELGPVNCHAIFVGASMTVVNTFADARRYDLDVLIETFQLLRGMEYVLQKVTPMIEKGPFAAIVRPTLDPPKPSPLLSSFLVELQSSCSPSSNPTSAENLRLRATECLRQALQLGLDSSPHPALRAAMLWPIKVEAEFVELLRTRRDPEVRALFKQYCRLLEFASTEFWFFAGWRGITQQL</sequence>
<gene>
    <name evidence="4" type="ORF">T440DRAFT_111735</name>
</gene>
<keyword evidence="1" id="KW-0539">Nucleus</keyword>
<dbReference type="InterPro" id="IPR001138">
    <property type="entry name" value="Zn2Cys6_DnaBD"/>
</dbReference>
<dbReference type="InterPro" id="IPR021858">
    <property type="entry name" value="Fun_TF"/>
</dbReference>
<dbReference type="Pfam" id="PF00172">
    <property type="entry name" value="Zn_clus"/>
    <property type="match status" value="1"/>
</dbReference>
<dbReference type="Proteomes" id="UP000799423">
    <property type="component" value="Unassembled WGS sequence"/>
</dbReference>
<feature type="region of interest" description="Disordered" evidence="2">
    <location>
        <begin position="46"/>
        <end position="89"/>
    </location>
</feature>
<dbReference type="PROSITE" id="PS50048">
    <property type="entry name" value="ZN2_CY6_FUNGAL_2"/>
    <property type="match status" value="1"/>
</dbReference>
<evidence type="ECO:0000256" key="2">
    <source>
        <dbReference type="SAM" id="MobiDB-lite"/>
    </source>
</evidence>
<evidence type="ECO:0000256" key="1">
    <source>
        <dbReference type="ARBA" id="ARBA00023242"/>
    </source>
</evidence>
<dbReference type="EMBL" id="MU006307">
    <property type="protein sequence ID" value="KAF2850379.1"/>
    <property type="molecule type" value="Genomic_DNA"/>
</dbReference>
<proteinExistence type="predicted"/>
<dbReference type="GO" id="GO:0008270">
    <property type="term" value="F:zinc ion binding"/>
    <property type="evidence" value="ECO:0007669"/>
    <property type="project" value="InterPro"/>
</dbReference>
<evidence type="ECO:0000313" key="4">
    <source>
        <dbReference type="EMBL" id="KAF2850379.1"/>
    </source>
</evidence>
<reference evidence="4" key="1">
    <citation type="submission" date="2020-01" db="EMBL/GenBank/DDBJ databases">
        <authorList>
            <consortium name="DOE Joint Genome Institute"/>
            <person name="Haridas S."/>
            <person name="Albert R."/>
            <person name="Binder M."/>
            <person name="Bloem J."/>
            <person name="Labutti K."/>
            <person name="Salamov A."/>
            <person name="Andreopoulos B."/>
            <person name="Baker S.E."/>
            <person name="Barry K."/>
            <person name="Bills G."/>
            <person name="Bluhm B.H."/>
            <person name="Cannon C."/>
            <person name="Castanera R."/>
            <person name="Culley D.E."/>
            <person name="Daum C."/>
            <person name="Ezra D."/>
            <person name="Gonzalez J.B."/>
            <person name="Henrissat B."/>
            <person name="Kuo A."/>
            <person name="Liang C."/>
            <person name="Lipzen A."/>
            <person name="Lutzoni F."/>
            <person name="Magnuson J."/>
            <person name="Mondo S."/>
            <person name="Nolan M."/>
            <person name="Ohm R."/>
            <person name="Pangilinan J."/>
            <person name="Park H.-J."/>
            <person name="Ramirez L."/>
            <person name="Alfaro M."/>
            <person name="Sun H."/>
            <person name="Tritt A."/>
            <person name="Yoshinaga Y."/>
            <person name="Zwiers L.-H."/>
            <person name="Turgeon B.G."/>
            <person name="Goodwin S.B."/>
            <person name="Spatafora J.W."/>
            <person name="Crous P.W."/>
            <person name="Grigoriev I.V."/>
        </authorList>
    </citation>
    <scope>NUCLEOTIDE SEQUENCE</scope>
    <source>
        <strain evidence="4">IPT5</strain>
    </source>
</reference>
<organism evidence="4 5">
    <name type="scientific">Plenodomus tracheiphilus IPT5</name>
    <dbReference type="NCBI Taxonomy" id="1408161"/>
    <lineage>
        <taxon>Eukaryota</taxon>
        <taxon>Fungi</taxon>
        <taxon>Dikarya</taxon>
        <taxon>Ascomycota</taxon>
        <taxon>Pezizomycotina</taxon>
        <taxon>Dothideomycetes</taxon>
        <taxon>Pleosporomycetidae</taxon>
        <taxon>Pleosporales</taxon>
        <taxon>Pleosporineae</taxon>
        <taxon>Leptosphaeriaceae</taxon>
        <taxon>Plenodomus</taxon>
    </lineage>
</organism>
<dbReference type="OrthoDB" id="3546279at2759"/>
<dbReference type="PROSITE" id="PS00463">
    <property type="entry name" value="ZN2_CY6_FUNGAL_1"/>
    <property type="match status" value="1"/>
</dbReference>
<dbReference type="InterPro" id="IPR053157">
    <property type="entry name" value="Sterol_Uptake_Regulator"/>
</dbReference>
<dbReference type="InterPro" id="IPR036864">
    <property type="entry name" value="Zn2-C6_fun-type_DNA-bd_sf"/>
</dbReference>
<dbReference type="PANTHER" id="PTHR47784:SF5">
    <property type="entry name" value="STEROL UPTAKE CONTROL PROTEIN 2"/>
    <property type="match status" value="1"/>
</dbReference>
<protein>
    <recommendedName>
        <fullName evidence="3">Zn(2)-C6 fungal-type domain-containing protein</fullName>
    </recommendedName>
</protein>
<dbReference type="SUPFAM" id="SSF57701">
    <property type="entry name" value="Zn2/Cys6 DNA-binding domain"/>
    <property type="match status" value="1"/>
</dbReference>
<name>A0A6A7B7N3_9PLEO</name>
<dbReference type="GO" id="GO:0001228">
    <property type="term" value="F:DNA-binding transcription activator activity, RNA polymerase II-specific"/>
    <property type="evidence" value="ECO:0007669"/>
    <property type="project" value="TreeGrafter"/>
</dbReference>
<dbReference type="Gene3D" id="4.10.240.10">
    <property type="entry name" value="Zn(2)-C6 fungal-type DNA-binding domain"/>
    <property type="match status" value="1"/>
</dbReference>